<dbReference type="EMBL" id="WCGB01000033">
    <property type="protein sequence ID" value="NRN91942.1"/>
    <property type="molecule type" value="Genomic_DNA"/>
</dbReference>
<dbReference type="GO" id="GO:0046677">
    <property type="term" value="P:response to antibiotic"/>
    <property type="evidence" value="ECO:0007669"/>
    <property type="project" value="UniProtKB-KW"/>
</dbReference>
<comment type="similarity">
    <text evidence="1 4">Belongs to the antibiotic N-acetyltransferase family.</text>
</comment>
<gene>
    <name evidence="5" type="ORF">IMAU50013_01489</name>
</gene>
<dbReference type="EC" id="2.3.1.-" evidence="4"/>
<evidence type="ECO:0000256" key="1">
    <source>
        <dbReference type="ARBA" id="ARBA00006383"/>
    </source>
</evidence>
<keyword evidence="3 4" id="KW-0012">Acyltransferase</keyword>
<evidence type="ECO:0000256" key="3">
    <source>
        <dbReference type="ARBA" id="ARBA00023315"/>
    </source>
</evidence>
<dbReference type="GO" id="GO:0046353">
    <property type="term" value="F:aminoglycoside 3-N-acetyltransferase activity"/>
    <property type="evidence" value="ECO:0007669"/>
    <property type="project" value="UniProtKB-EC"/>
</dbReference>
<dbReference type="InterPro" id="IPR028345">
    <property type="entry name" value="Antibiotic_NAT-like"/>
</dbReference>
<accession>A0A9Q5BVZ6</accession>
<proteinExistence type="inferred from homology"/>
<evidence type="ECO:0000313" key="5">
    <source>
        <dbReference type="EMBL" id="NRN91942.1"/>
    </source>
</evidence>
<comment type="caution">
    <text evidence="5">The sequence shown here is derived from an EMBL/GenBank/DDBJ whole genome shotgun (WGS) entry which is preliminary data.</text>
</comment>
<dbReference type="InterPro" id="IPR003679">
    <property type="entry name" value="Amioglycoside_AcTrfase"/>
</dbReference>
<dbReference type="Proteomes" id="UP000601587">
    <property type="component" value="Unassembled WGS sequence"/>
</dbReference>
<name>A0A9Q5BVZ6_LACHE</name>
<evidence type="ECO:0000256" key="4">
    <source>
        <dbReference type="RuleBase" id="RU365031"/>
    </source>
</evidence>
<dbReference type="PANTHER" id="PTHR11104">
    <property type="entry name" value="AMINOGLYCOSIDE N3-ACETYLTRANSFERASE"/>
    <property type="match status" value="1"/>
</dbReference>
<evidence type="ECO:0000313" key="6">
    <source>
        <dbReference type="Proteomes" id="UP000601587"/>
    </source>
</evidence>
<dbReference type="SUPFAM" id="SSF110710">
    <property type="entry name" value="TTHA0583/YokD-like"/>
    <property type="match status" value="1"/>
</dbReference>
<organism evidence="5 6">
    <name type="scientific">Lactobacillus helveticus</name>
    <name type="common">Lactobacillus suntoryeus</name>
    <dbReference type="NCBI Taxonomy" id="1587"/>
    <lineage>
        <taxon>Bacteria</taxon>
        <taxon>Bacillati</taxon>
        <taxon>Bacillota</taxon>
        <taxon>Bacilli</taxon>
        <taxon>Lactobacillales</taxon>
        <taxon>Lactobacillaceae</taxon>
        <taxon>Lactobacillus</taxon>
    </lineage>
</organism>
<dbReference type="RefSeq" id="WP_014564011.1">
    <property type="nucleotide sequence ID" value="NZ_CP174180.1"/>
</dbReference>
<reference evidence="5" key="1">
    <citation type="submission" date="2019-09" db="EMBL/GenBank/DDBJ databases">
        <title>Comparative genomic analysis of Lactobacillus helveticus.</title>
        <authorList>
            <person name="Zhang H."/>
            <person name="Chen Y."/>
            <person name="Zhong Z."/>
        </authorList>
    </citation>
    <scope>NUCLEOTIDE SEQUENCE</scope>
    <source>
        <strain evidence="5">IMAU50013</strain>
    </source>
</reference>
<evidence type="ECO:0000256" key="2">
    <source>
        <dbReference type="ARBA" id="ARBA00022679"/>
    </source>
</evidence>
<dbReference type="AlphaFoldDB" id="A0A9Q5BVZ6"/>
<protein>
    <recommendedName>
        <fullName evidence="4">Aminoglycoside N(3)-acetyltransferase</fullName>
        <ecNumber evidence="4">2.3.1.-</ecNumber>
    </recommendedName>
</protein>
<sequence>MLGGRDADRIARVRDSYDYPFGLNSPVADLYTLDRKIVMLGTDYESCTSLHLADSTIGRPSLTEKAPIKDKNGEVKWITFKDVDDLDKYDDFNDFGTYFEEKHSDLIVKVPILKGYIRIIPVKPLVDEARRYYTKKDKETADKVD</sequence>
<keyword evidence="4" id="KW-0046">Antibiotic resistance</keyword>
<dbReference type="PANTHER" id="PTHR11104:SF0">
    <property type="entry name" value="SPBETA PROPHAGE-DERIVED AMINOGLYCOSIDE N(3')-ACETYLTRANSFERASE-LIKE PROTEIN YOKD"/>
    <property type="match status" value="1"/>
</dbReference>
<keyword evidence="2 4" id="KW-0808">Transferase</keyword>
<dbReference type="Pfam" id="PF02522">
    <property type="entry name" value="Antibiotic_NAT"/>
    <property type="match status" value="1"/>
</dbReference>
<comment type="catalytic activity">
    <reaction evidence="4">
        <text>a 2-deoxystreptamine antibiotic + acetyl-CoA = an N(3)-acetyl-2-deoxystreptamine antibiotic + CoA + H(+)</text>
        <dbReference type="Rhea" id="RHEA:12665"/>
        <dbReference type="ChEBI" id="CHEBI:15378"/>
        <dbReference type="ChEBI" id="CHEBI:57287"/>
        <dbReference type="ChEBI" id="CHEBI:57288"/>
        <dbReference type="ChEBI" id="CHEBI:57921"/>
        <dbReference type="ChEBI" id="CHEBI:77452"/>
        <dbReference type="EC" id="2.3.1.81"/>
    </reaction>
</comment>